<dbReference type="PANTHER" id="PTHR31749:SF3">
    <property type="entry name" value="KINETOCHORE-ASSOCIATED PROTEIN NSL1 HOMOLOG"/>
    <property type="match status" value="1"/>
</dbReference>
<name>A0A6A6EWR7_9PEZI</name>
<evidence type="ECO:0008006" key="3">
    <source>
        <dbReference type="Google" id="ProtNLM"/>
    </source>
</evidence>
<sequence length="219" mass="24754">MASEHRKIELQSPADLAHVEHNIRHTARQKLDLHLPPVSDSEDELRKKVDALVESFVQTVLASLRQNVSINGLDVVSEAGTEKEAAVAMEEEFEPFNEKLRNELVGLHARRDALISQISRHRRTTPAVAAKAFREQFLREREGFERMREEREKLAGQGLSGGDVEELVRVNGLKREDEVQRNWERSVEGLGRLKGGLPETRARLERCGEVVGYMEGSTA</sequence>
<reference evidence="1" key="1">
    <citation type="journal article" date="2020" name="Stud. Mycol.">
        <title>101 Dothideomycetes genomes: a test case for predicting lifestyles and emergence of pathogens.</title>
        <authorList>
            <person name="Haridas S."/>
            <person name="Albert R."/>
            <person name="Binder M."/>
            <person name="Bloem J."/>
            <person name="Labutti K."/>
            <person name="Salamov A."/>
            <person name="Andreopoulos B."/>
            <person name="Baker S."/>
            <person name="Barry K."/>
            <person name="Bills G."/>
            <person name="Bluhm B."/>
            <person name="Cannon C."/>
            <person name="Castanera R."/>
            <person name="Culley D."/>
            <person name="Daum C."/>
            <person name="Ezra D."/>
            <person name="Gonzalez J."/>
            <person name="Henrissat B."/>
            <person name="Kuo A."/>
            <person name="Liang C."/>
            <person name="Lipzen A."/>
            <person name="Lutzoni F."/>
            <person name="Magnuson J."/>
            <person name="Mondo S."/>
            <person name="Nolan M."/>
            <person name="Ohm R."/>
            <person name="Pangilinan J."/>
            <person name="Park H.-J."/>
            <person name="Ramirez L."/>
            <person name="Alfaro M."/>
            <person name="Sun H."/>
            <person name="Tritt A."/>
            <person name="Yoshinaga Y."/>
            <person name="Zwiers L.-H."/>
            <person name="Turgeon B."/>
            <person name="Goodwin S."/>
            <person name="Spatafora J."/>
            <person name="Crous P."/>
            <person name="Grigoriev I."/>
        </authorList>
    </citation>
    <scope>NUCLEOTIDE SEQUENCE</scope>
    <source>
        <strain evidence="1">CBS 207.26</strain>
    </source>
</reference>
<protein>
    <recommendedName>
        <fullName evidence="3">Kinetochore protein mis14</fullName>
    </recommendedName>
</protein>
<dbReference type="PANTHER" id="PTHR31749">
    <property type="entry name" value="KINETOCHORE-ASSOCIATED PROTEIN NSL1 HOMOLOG"/>
    <property type="match status" value="1"/>
</dbReference>
<dbReference type="GO" id="GO:0000444">
    <property type="term" value="C:MIS12/MIND type complex"/>
    <property type="evidence" value="ECO:0007669"/>
    <property type="project" value="TreeGrafter"/>
</dbReference>
<keyword evidence="2" id="KW-1185">Reference proteome</keyword>
<dbReference type="OrthoDB" id="2135762at2759"/>
<dbReference type="InterPro" id="IPR013950">
    <property type="entry name" value="Mis14/Nsl1"/>
</dbReference>
<evidence type="ECO:0000313" key="2">
    <source>
        <dbReference type="Proteomes" id="UP000800200"/>
    </source>
</evidence>
<proteinExistence type="predicted"/>
<organism evidence="1 2">
    <name type="scientific">Zopfia rhizophila CBS 207.26</name>
    <dbReference type="NCBI Taxonomy" id="1314779"/>
    <lineage>
        <taxon>Eukaryota</taxon>
        <taxon>Fungi</taxon>
        <taxon>Dikarya</taxon>
        <taxon>Ascomycota</taxon>
        <taxon>Pezizomycotina</taxon>
        <taxon>Dothideomycetes</taxon>
        <taxon>Dothideomycetes incertae sedis</taxon>
        <taxon>Zopfiaceae</taxon>
        <taxon>Zopfia</taxon>
    </lineage>
</organism>
<dbReference type="EMBL" id="ML994610">
    <property type="protein sequence ID" value="KAF2195403.1"/>
    <property type="molecule type" value="Genomic_DNA"/>
</dbReference>
<evidence type="ECO:0000313" key="1">
    <source>
        <dbReference type="EMBL" id="KAF2195403.1"/>
    </source>
</evidence>
<dbReference type="Proteomes" id="UP000800200">
    <property type="component" value="Unassembled WGS sequence"/>
</dbReference>
<dbReference type="AlphaFoldDB" id="A0A6A6EWR7"/>
<dbReference type="Pfam" id="PF08641">
    <property type="entry name" value="Mis14"/>
    <property type="match status" value="1"/>
</dbReference>
<accession>A0A6A6EWR7</accession>
<gene>
    <name evidence="1" type="ORF">K469DRAFT_722640</name>
</gene>
<dbReference type="GO" id="GO:0000070">
    <property type="term" value="P:mitotic sister chromatid segregation"/>
    <property type="evidence" value="ECO:0007669"/>
    <property type="project" value="InterPro"/>
</dbReference>